<dbReference type="SUPFAM" id="SSF54373">
    <property type="entry name" value="FAD-linked reductases, C-terminal domain"/>
    <property type="match status" value="1"/>
</dbReference>
<dbReference type="KEGG" id="agy:ATC03_19490"/>
<dbReference type="Pfam" id="PF07976">
    <property type="entry name" value="Phe_hydrox_dim"/>
    <property type="match status" value="1"/>
</dbReference>
<evidence type="ECO:0000256" key="3">
    <source>
        <dbReference type="ARBA" id="ARBA00022630"/>
    </source>
</evidence>
<feature type="domain" description="FAD-binding" evidence="6">
    <location>
        <begin position="32"/>
        <end position="122"/>
    </location>
</feature>
<evidence type="ECO:0000313" key="8">
    <source>
        <dbReference type="EMBL" id="ANJ28558.1"/>
    </source>
</evidence>
<sequence length="668" mass="72511">MQFHHHGYVSGDPRVDPAAGIGLDRPDELPDEVDVLIVGSGPAGMVAAAQLAQFPGISTRIIERRGGRLAIGQADGIQARSVETFQAFGFAERIIAEAYRITEMAFWKPDPENRANIHRAAVTPDDPTGISEFPHLIVNQARVLDYFAEYARNSPGRIVPDYGWEFVGLEVAPPGAAGSGAAGDDEGDEPGVLPEYPVTVTLERATGVGVGAGDASHAVALDGELTGERRTVRAKYVIGADGARSKVREAIGAQHVGAQSFHAWGVMDTLAVTDFPDIRTKCSIQSEAGNILLIPREGGQLFRMYVDLGEVAADDRGAVRQTTLEQVIAKANDILHPYSLDVRNVPWHSVYEVGHRVTDRFDDVPLHEQGTRTPRVFITGDACHTHSAKAGQGMNVSMQDGWNIGWKLGHVLDGRADPALLETYHAERHVVAKELIDFDREWSKLMATKPEDLGDPAELEDFYVRTFEFPAGFMTQYEPSMIVGSQQHQALATGFPVGKRFKSAPVSRVCDGNPVQLGHHHRADGRWRIYAFADAATSRADAGADASALASWANWLAAASDSPLAVHVPDGGSFDDVFDVKVVYQQPHGAVDLMQAPAVFRPATGPFGLTDYEKVYAIDPEHDIFEERGLSRDGVVVVVRPDHYVAQVLPLSATEELAEFFRGALLAR</sequence>
<dbReference type="GO" id="GO:0016709">
    <property type="term" value="F:oxidoreductase activity, acting on paired donors, with incorporation or reduction of molecular oxygen, NAD(P)H as one donor, and incorporation of one atom of oxygen"/>
    <property type="evidence" value="ECO:0007669"/>
    <property type="project" value="UniProtKB-ARBA"/>
</dbReference>
<dbReference type="InterPro" id="IPR036249">
    <property type="entry name" value="Thioredoxin-like_sf"/>
</dbReference>
<comment type="similarity">
    <text evidence="2">Belongs to the PheA/TfdB FAD monooxygenase family.</text>
</comment>
<evidence type="ECO:0000259" key="7">
    <source>
        <dbReference type="Pfam" id="PF07976"/>
    </source>
</evidence>
<reference evidence="9" key="2">
    <citation type="submission" date="2016-01" db="EMBL/GenBank/DDBJ databases">
        <title>Complete genome sequence of Agromyces aureus AR33T and comparison with related organisms.</title>
        <authorList>
            <person name="Corretto E."/>
            <person name="Antonielli L."/>
            <person name="Sessitsch A."/>
            <person name="Brader G."/>
        </authorList>
    </citation>
    <scope>NUCLEOTIDE SEQUENCE [LARGE SCALE GENOMIC DNA]</scope>
    <source>
        <strain evidence="9">AR33</strain>
    </source>
</reference>
<proteinExistence type="inferred from homology"/>
<dbReference type="Proteomes" id="UP000078437">
    <property type="component" value="Chromosome"/>
</dbReference>
<keyword evidence="4" id="KW-0274">FAD</keyword>
<name>A0A191WK64_9MICO</name>
<gene>
    <name evidence="8" type="ORF">ATC03_19490</name>
</gene>
<dbReference type="SUPFAM" id="SSF51905">
    <property type="entry name" value="FAD/NAD(P)-binding domain"/>
    <property type="match status" value="1"/>
</dbReference>
<dbReference type="EMBL" id="CP013979">
    <property type="protein sequence ID" value="ANJ28558.1"/>
    <property type="molecule type" value="Genomic_DNA"/>
</dbReference>
<dbReference type="PANTHER" id="PTHR43004:SF19">
    <property type="entry name" value="BINDING MONOOXYGENASE, PUTATIVE (JCVI)-RELATED"/>
    <property type="match status" value="1"/>
</dbReference>
<evidence type="ECO:0000259" key="6">
    <source>
        <dbReference type="Pfam" id="PF01494"/>
    </source>
</evidence>
<dbReference type="InterPro" id="IPR036188">
    <property type="entry name" value="FAD/NAD-bd_sf"/>
</dbReference>
<dbReference type="PANTHER" id="PTHR43004">
    <property type="entry name" value="TRK SYSTEM POTASSIUM UPTAKE PROTEIN"/>
    <property type="match status" value="1"/>
</dbReference>
<comment type="cofactor">
    <cofactor evidence="1">
        <name>FAD</name>
        <dbReference type="ChEBI" id="CHEBI:57692"/>
    </cofactor>
</comment>
<evidence type="ECO:0000256" key="2">
    <source>
        <dbReference type="ARBA" id="ARBA00007801"/>
    </source>
</evidence>
<protein>
    <submittedName>
        <fullName evidence="8">Phenol 2-monooxygenase</fullName>
    </submittedName>
</protein>
<dbReference type="STRING" id="453304.ATC03_19490"/>
<reference evidence="8 9" key="1">
    <citation type="journal article" date="2016" name="Int. J. Syst. Evol. Microbiol.">
        <title>Agromyces aureus sp. nov., isolated from the rhizosphere of Salix caprea L. grown in a heavy-metal-contaminated soil.</title>
        <authorList>
            <person name="Corretto E."/>
            <person name="Antonielli L."/>
            <person name="Sessitsch A."/>
            <person name="Compant S."/>
            <person name="Gorfer M."/>
            <person name="Kuffner M."/>
            <person name="Brader G."/>
        </authorList>
    </citation>
    <scope>NUCLEOTIDE SEQUENCE [LARGE SCALE GENOMIC DNA]</scope>
    <source>
        <strain evidence="8 9">AR33</strain>
    </source>
</reference>
<organism evidence="8 9">
    <name type="scientific">Agromyces aureus</name>
    <dbReference type="NCBI Taxonomy" id="453304"/>
    <lineage>
        <taxon>Bacteria</taxon>
        <taxon>Bacillati</taxon>
        <taxon>Actinomycetota</taxon>
        <taxon>Actinomycetes</taxon>
        <taxon>Micrococcales</taxon>
        <taxon>Microbacteriaceae</taxon>
        <taxon>Agromyces</taxon>
    </lineage>
</organism>
<dbReference type="Gene3D" id="3.30.9.10">
    <property type="entry name" value="D-Amino Acid Oxidase, subunit A, domain 2"/>
    <property type="match status" value="1"/>
</dbReference>
<feature type="domain" description="FAD-binding" evidence="6">
    <location>
        <begin position="217"/>
        <end position="438"/>
    </location>
</feature>
<dbReference type="CDD" id="cd02979">
    <property type="entry name" value="PHOX_C"/>
    <property type="match status" value="1"/>
</dbReference>
<keyword evidence="8" id="KW-0503">Monooxygenase</keyword>
<dbReference type="AlphaFoldDB" id="A0A191WK64"/>
<evidence type="ECO:0000256" key="5">
    <source>
        <dbReference type="ARBA" id="ARBA00023002"/>
    </source>
</evidence>
<feature type="domain" description="Phenol hydroxylase-like C-terminal dimerisation" evidence="7">
    <location>
        <begin position="475"/>
        <end position="666"/>
    </location>
</feature>
<keyword evidence="5" id="KW-0560">Oxidoreductase</keyword>
<dbReference type="Gene3D" id="3.50.50.60">
    <property type="entry name" value="FAD/NAD(P)-binding domain"/>
    <property type="match status" value="1"/>
</dbReference>
<dbReference type="Pfam" id="PF01494">
    <property type="entry name" value="FAD_binding_3"/>
    <property type="match status" value="2"/>
</dbReference>
<dbReference type="RefSeq" id="WP_067880891.1">
    <property type="nucleotide sequence ID" value="NZ_CP013979.1"/>
</dbReference>
<evidence type="ECO:0000256" key="1">
    <source>
        <dbReference type="ARBA" id="ARBA00001974"/>
    </source>
</evidence>
<accession>A0A191WK64</accession>
<dbReference type="InterPro" id="IPR038220">
    <property type="entry name" value="PHOX_C_sf"/>
</dbReference>
<dbReference type="Gene3D" id="3.40.30.20">
    <property type="match status" value="1"/>
</dbReference>
<keyword evidence="9" id="KW-1185">Reference proteome</keyword>
<dbReference type="GO" id="GO:0071949">
    <property type="term" value="F:FAD binding"/>
    <property type="evidence" value="ECO:0007669"/>
    <property type="project" value="InterPro"/>
</dbReference>
<keyword evidence="3" id="KW-0285">Flavoprotein</keyword>
<dbReference type="SUPFAM" id="SSF52833">
    <property type="entry name" value="Thioredoxin-like"/>
    <property type="match status" value="1"/>
</dbReference>
<dbReference type="NCBIfam" id="NF006144">
    <property type="entry name" value="PRK08294.1"/>
    <property type="match status" value="1"/>
</dbReference>
<evidence type="ECO:0000256" key="4">
    <source>
        <dbReference type="ARBA" id="ARBA00022827"/>
    </source>
</evidence>
<dbReference type="OrthoDB" id="4246007at2"/>
<dbReference type="InterPro" id="IPR050641">
    <property type="entry name" value="RIFMO-like"/>
</dbReference>
<dbReference type="PRINTS" id="PR00420">
    <property type="entry name" value="RNGMNOXGNASE"/>
</dbReference>
<dbReference type="InterPro" id="IPR012941">
    <property type="entry name" value="Phe_hydrox_C_dim_dom"/>
</dbReference>
<evidence type="ECO:0000313" key="9">
    <source>
        <dbReference type="Proteomes" id="UP000078437"/>
    </source>
</evidence>
<dbReference type="InterPro" id="IPR002938">
    <property type="entry name" value="FAD-bd"/>
</dbReference>